<keyword evidence="3" id="KW-1185">Reference proteome</keyword>
<accession>A0A7N2R772</accession>
<feature type="domain" description="Thioredoxin" evidence="1">
    <location>
        <begin position="52"/>
        <end position="107"/>
    </location>
</feature>
<dbReference type="InterPro" id="IPR013766">
    <property type="entry name" value="Thioredoxin_domain"/>
</dbReference>
<dbReference type="Gene3D" id="3.40.30.10">
    <property type="entry name" value="Glutaredoxin"/>
    <property type="match status" value="1"/>
</dbReference>
<dbReference type="Pfam" id="PF00085">
    <property type="entry name" value="Thioredoxin"/>
    <property type="match status" value="1"/>
</dbReference>
<dbReference type="InParanoid" id="A0A7N2R772"/>
<dbReference type="InterPro" id="IPR008942">
    <property type="entry name" value="ENTH_VHS"/>
</dbReference>
<evidence type="ECO:0000259" key="1">
    <source>
        <dbReference type="Pfam" id="PF00085"/>
    </source>
</evidence>
<evidence type="ECO:0000313" key="2">
    <source>
        <dbReference type="EnsemblPlants" id="QL07p001014:mrna"/>
    </source>
</evidence>
<dbReference type="Gramene" id="QL07p001014:mrna">
    <property type="protein sequence ID" value="QL07p001014:mrna"/>
    <property type="gene ID" value="QL07p001014"/>
</dbReference>
<proteinExistence type="predicted"/>
<dbReference type="EnsemblPlants" id="QL07p001014:mrna">
    <property type="protein sequence ID" value="QL07p001014:mrna"/>
    <property type="gene ID" value="QL07p001014"/>
</dbReference>
<dbReference type="EMBL" id="LRBV02000007">
    <property type="status" value="NOT_ANNOTATED_CDS"/>
    <property type="molecule type" value="Genomic_DNA"/>
</dbReference>
<name>A0A7N2R772_QUELO</name>
<dbReference type="Gene3D" id="1.25.40.90">
    <property type="match status" value="1"/>
</dbReference>
<reference evidence="2 3" key="1">
    <citation type="journal article" date="2016" name="G3 (Bethesda)">
        <title>First Draft Assembly and Annotation of the Genome of a California Endemic Oak Quercus lobata Nee (Fagaceae).</title>
        <authorList>
            <person name="Sork V.L."/>
            <person name="Fitz-Gibbon S.T."/>
            <person name="Puiu D."/>
            <person name="Crepeau M."/>
            <person name="Gugger P.F."/>
            <person name="Sherman R."/>
            <person name="Stevens K."/>
            <person name="Langley C.H."/>
            <person name="Pellegrini M."/>
            <person name="Salzberg S.L."/>
        </authorList>
    </citation>
    <scope>NUCLEOTIDE SEQUENCE [LARGE SCALE GENOMIC DNA]</scope>
    <source>
        <strain evidence="2 3">cv. SW786</strain>
    </source>
</reference>
<sequence length="118" mass="13458">MQPLSNCFRMIDSVTSDEDKVTPVYKLEEIYELCRNTRGSQRVDLLLYLESPRLICVLYTAPSYGPCRTLKPIPSKVIDEFEQNVHFVEIDIMEDPEMAEAAGIMGIILICSLPIHHV</sequence>
<dbReference type="Proteomes" id="UP000594261">
    <property type="component" value="Chromosome 7"/>
</dbReference>
<protein>
    <recommendedName>
        <fullName evidence="1">Thioredoxin domain-containing protein</fullName>
    </recommendedName>
</protein>
<dbReference type="SUPFAM" id="SSF52833">
    <property type="entry name" value="Thioredoxin-like"/>
    <property type="match status" value="1"/>
</dbReference>
<dbReference type="AlphaFoldDB" id="A0A7N2R772"/>
<dbReference type="InterPro" id="IPR036249">
    <property type="entry name" value="Thioredoxin-like_sf"/>
</dbReference>
<organism evidence="2 3">
    <name type="scientific">Quercus lobata</name>
    <name type="common">Valley oak</name>
    <dbReference type="NCBI Taxonomy" id="97700"/>
    <lineage>
        <taxon>Eukaryota</taxon>
        <taxon>Viridiplantae</taxon>
        <taxon>Streptophyta</taxon>
        <taxon>Embryophyta</taxon>
        <taxon>Tracheophyta</taxon>
        <taxon>Spermatophyta</taxon>
        <taxon>Magnoliopsida</taxon>
        <taxon>eudicotyledons</taxon>
        <taxon>Gunneridae</taxon>
        <taxon>Pentapetalae</taxon>
        <taxon>rosids</taxon>
        <taxon>fabids</taxon>
        <taxon>Fagales</taxon>
        <taxon>Fagaceae</taxon>
        <taxon>Quercus</taxon>
    </lineage>
</organism>
<reference evidence="2" key="2">
    <citation type="submission" date="2021-01" db="UniProtKB">
        <authorList>
            <consortium name="EnsemblPlants"/>
        </authorList>
    </citation>
    <scope>IDENTIFICATION</scope>
</reference>
<evidence type="ECO:0000313" key="3">
    <source>
        <dbReference type="Proteomes" id="UP000594261"/>
    </source>
</evidence>